<evidence type="ECO:0000256" key="7">
    <source>
        <dbReference type="RuleBase" id="RU003812"/>
    </source>
</evidence>
<keyword evidence="3 6" id="KW-0547">Nucleotide-binding</keyword>
<evidence type="ECO:0000259" key="8">
    <source>
        <dbReference type="Pfam" id="PF02540"/>
    </source>
</evidence>
<dbReference type="CDD" id="cd00553">
    <property type="entry name" value="NAD_synthase"/>
    <property type="match status" value="1"/>
</dbReference>
<evidence type="ECO:0000313" key="10">
    <source>
        <dbReference type="Proteomes" id="UP000002564"/>
    </source>
</evidence>
<dbReference type="GO" id="GO:0003952">
    <property type="term" value="F:NAD+ synthase (glutamine-hydrolyzing) activity"/>
    <property type="evidence" value="ECO:0007669"/>
    <property type="project" value="InterPro"/>
</dbReference>
<dbReference type="AlphaFoldDB" id="B4RM95"/>
<proteinExistence type="inferred from homology"/>
<evidence type="ECO:0000256" key="5">
    <source>
        <dbReference type="ARBA" id="ARBA00023027"/>
    </source>
</evidence>
<gene>
    <name evidence="9" type="ordered locus">NGK_1255</name>
</gene>
<reference evidence="9 10" key="1">
    <citation type="journal article" date="2008" name="J. Bacteriol.">
        <title>Complete genome sequence of Neisseria gonorrhoeae NCCP11945.</title>
        <authorList>
            <person name="Chung G.T."/>
            <person name="Yoo J.S."/>
            <person name="Oh H.B."/>
            <person name="Lee Y.S."/>
            <person name="Cha S.H."/>
            <person name="Kim S.J."/>
            <person name="Yoo C.K."/>
        </authorList>
    </citation>
    <scope>NUCLEOTIDE SEQUENCE [LARGE SCALE GENOMIC DNA]</scope>
    <source>
        <strain evidence="9 10">NCCP11945</strain>
    </source>
</reference>
<dbReference type="HOGENOM" id="CLU_059327_1_1_4"/>
<comment type="pathway">
    <text evidence="1">Cofactor biosynthesis; NAD(+) biosynthesis.</text>
</comment>
<evidence type="ECO:0000313" key="9">
    <source>
        <dbReference type="EMBL" id="ACF29931.1"/>
    </source>
</evidence>
<keyword evidence="4 6" id="KW-0067">ATP-binding</keyword>
<accession>B4RM95</accession>
<keyword evidence="2 6" id="KW-0436">Ligase</keyword>
<dbReference type="GO" id="GO:0004359">
    <property type="term" value="F:glutaminase activity"/>
    <property type="evidence" value="ECO:0007669"/>
    <property type="project" value="InterPro"/>
</dbReference>
<dbReference type="GO" id="GO:0005737">
    <property type="term" value="C:cytoplasm"/>
    <property type="evidence" value="ECO:0007669"/>
    <property type="project" value="InterPro"/>
</dbReference>
<dbReference type="PANTHER" id="PTHR23090">
    <property type="entry name" value="NH 3 /GLUTAMINE-DEPENDENT NAD + SYNTHETASE"/>
    <property type="match status" value="1"/>
</dbReference>
<dbReference type="PANTHER" id="PTHR23090:SF9">
    <property type="entry name" value="GLUTAMINE-DEPENDENT NAD(+) SYNTHETASE"/>
    <property type="match status" value="1"/>
</dbReference>
<evidence type="ECO:0000256" key="6">
    <source>
        <dbReference type="RuleBase" id="RU003811"/>
    </source>
</evidence>
<sequence length="279" mass="31119">MHRRQAMMRIFSTGGKMDTQAVITHIVRWLDEYAAQANAKGFVVGVSGGIDSAVVSTLAARTGRTTLLLDMPIRQHPGQLERARRHIRNLQGQYANVSAQTANLTDTFQTFEQTVGVHQTAFANQPLSLANARSRLRMLTLYYYGQIHGLLVTGTGNKVEDFGVGFFTKYGDGGVDISPIADLTKTQVYRLAEALGVDEAIQKAPPTDGLWDTERTDEEQMGASYPELEWAMGVYGTRKPEDFEGRRREVLEIYTRLHRAMQHKINPIPVCRIPPELLG</sequence>
<dbReference type="GO" id="GO:0005524">
    <property type="term" value="F:ATP binding"/>
    <property type="evidence" value="ECO:0007669"/>
    <property type="project" value="UniProtKB-KW"/>
</dbReference>
<evidence type="ECO:0000256" key="4">
    <source>
        <dbReference type="ARBA" id="ARBA00022840"/>
    </source>
</evidence>
<dbReference type="NCBIfam" id="TIGR00552">
    <property type="entry name" value="nadE"/>
    <property type="match status" value="1"/>
</dbReference>
<organism evidence="9 10">
    <name type="scientific">Neisseria gonorrhoeae (strain NCCP11945)</name>
    <dbReference type="NCBI Taxonomy" id="521006"/>
    <lineage>
        <taxon>Bacteria</taxon>
        <taxon>Pseudomonadati</taxon>
        <taxon>Pseudomonadota</taxon>
        <taxon>Betaproteobacteria</taxon>
        <taxon>Neisseriales</taxon>
        <taxon>Neisseriaceae</taxon>
        <taxon>Neisseria</taxon>
    </lineage>
</organism>
<dbReference type="GO" id="GO:0008795">
    <property type="term" value="F:NAD+ synthase activity"/>
    <property type="evidence" value="ECO:0007669"/>
    <property type="project" value="UniProtKB-EC"/>
</dbReference>
<dbReference type="UniPathway" id="UPA00253">
    <property type="reaction ID" value="UER00333"/>
</dbReference>
<dbReference type="KEGG" id="ngk:NGK_1255"/>
<dbReference type="Gene3D" id="3.40.50.620">
    <property type="entry name" value="HUPs"/>
    <property type="match status" value="1"/>
</dbReference>
<dbReference type="SUPFAM" id="SSF52402">
    <property type="entry name" value="Adenine nucleotide alpha hydrolases-like"/>
    <property type="match status" value="1"/>
</dbReference>
<dbReference type="EC" id="6.3.1.5" evidence="7"/>
<name>B4RM95_NEIG2</name>
<comment type="catalytic activity">
    <reaction evidence="7">
        <text>deamido-NAD(+) + NH4(+) + ATP = AMP + diphosphate + NAD(+) + H(+)</text>
        <dbReference type="Rhea" id="RHEA:21188"/>
        <dbReference type="ChEBI" id="CHEBI:15378"/>
        <dbReference type="ChEBI" id="CHEBI:28938"/>
        <dbReference type="ChEBI" id="CHEBI:30616"/>
        <dbReference type="ChEBI" id="CHEBI:33019"/>
        <dbReference type="ChEBI" id="CHEBI:57540"/>
        <dbReference type="ChEBI" id="CHEBI:58437"/>
        <dbReference type="ChEBI" id="CHEBI:456215"/>
        <dbReference type="EC" id="6.3.1.5"/>
    </reaction>
</comment>
<comment type="similarity">
    <text evidence="6">Belongs to the NAD synthetase family.</text>
</comment>
<evidence type="ECO:0000256" key="2">
    <source>
        <dbReference type="ARBA" id="ARBA00022598"/>
    </source>
</evidence>
<dbReference type="InterPro" id="IPR022310">
    <property type="entry name" value="NAD/GMP_synthase"/>
</dbReference>
<dbReference type="EMBL" id="CP001050">
    <property type="protein sequence ID" value="ACF29931.1"/>
    <property type="molecule type" value="Genomic_DNA"/>
</dbReference>
<dbReference type="InterPro" id="IPR003694">
    <property type="entry name" value="NAD_synthase"/>
</dbReference>
<protein>
    <recommendedName>
        <fullName evidence="7">NH(3)-dependent NAD(+) synthetase</fullName>
        <ecNumber evidence="7">6.3.1.5</ecNumber>
    </recommendedName>
</protein>
<dbReference type="GO" id="GO:0009435">
    <property type="term" value="P:NAD+ biosynthetic process"/>
    <property type="evidence" value="ECO:0007669"/>
    <property type="project" value="UniProtKB-UniPathway"/>
</dbReference>
<dbReference type="FunFam" id="3.40.50.620:FF:000350">
    <property type="entry name" value="NH(3)-dependent NAD(+) synthetase"/>
    <property type="match status" value="1"/>
</dbReference>
<dbReference type="Pfam" id="PF02540">
    <property type="entry name" value="NAD_synthase"/>
    <property type="match status" value="1"/>
</dbReference>
<dbReference type="InterPro" id="IPR014729">
    <property type="entry name" value="Rossmann-like_a/b/a_fold"/>
</dbReference>
<dbReference type="Proteomes" id="UP000002564">
    <property type="component" value="Chromosome"/>
</dbReference>
<evidence type="ECO:0000256" key="3">
    <source>
        <dbReference type="ARBA" id="ARBA00022741"/>
    </source>
</evidence>
<feature type="domain" description="NAD/GMP synthase" evidence="8">
    <location>
        <begin position="23"/>
        <end position="242"/>
    </location>
</feature>
<keyword evidence="5 6" id="KW-0520">NAD</keyword>
<evidence type="ECO:0000256" key="1">
    <source>
        <dbReference type="ARBA" id="ARBA00004790"/>
    </source>
</evidence>